<evidence type="ECO:0000256" key="2">
    <source>
        <dbReference type="ARBA" id="ARBA00022679"/>
    </source>
</evidence>
<organism evidence="9 10">
    <name type="scientific">Microbacterium stercoris</name>
    <dbReference type="NCBI Taxonomy" id="2820289"/>
    <lineage>
        <taxon>Bacteria</taxon>
        <taxon>Bacillati</taxon>
        <taxon>Actinomycetota</taxon>
        <taxon>Actinomycetes</taxon>
        <taxon>Micrococcales</taxon>
        <taxon>Microbacteriaceae</taxon>
        <taxon>Microbacterium</taxon>
    </lineage>
</organism>
<keyword evidence="10" id="KW-1185">Reference proteome</keyword>
<dbReference type="GO" id="GO:0016773">
    <property type="term" value="F:phosphotransferase activity, alcohol group as acceptor"/>
    <property type="evidence" value="ECO:0007669"/>
    <property type="project" value="InterPro"/>
</dbReference>
<comment type="similarity">
    <text evidence="1">Belongs to the carbohydrate kinase PfkB family.</text>
</comment>
<gene>
    <name evidence="9" type="ORF">J5V96_07320</name>
</gene>
<dbReference type="GO" id="GO:0016301">
    <property type="term" value="F:kinase activity"/>
    <property type="evidence" value="ECO:0007669"/>
    <property type="project" value="UniProtKB-KW"/>
</dbReference>
<feature type="compositionally biased region" description="Basic and acidic residues" evidence="7">
    <location>
        <begin position="309"/>
        <end position="324"/>
    </location>
</feature>
<evidence type="ECO:0000256" key="6">
    <source>
        <dbReference type="PIRNR" id="PIRNR000535"/>
    </source>
</evidence>
<accession>A0A939QPV2</accession>
<feature type="region of interest" description="Disordered" evidence="7">
    <location>
        <begin position="309"/>
        <end position="341"/>
    </location>
</feature>
<dbReference type="GO" id="GO:0005975">
    <property type="term" value="P:carbohydrate metabolic process"/>
    <property type="evidence" value="ECO:0007669"/>
    <property type="project" value="InterPro"/>
</dbReference>
<protein>
    <submittedName>
        <fullName evidence="9">Phosphofructokinase</fullName>
    </submittedName>
</protein>
<keyword evidence="2 6" id="KW-0808">Transferase</keyword>
<dbReference type="EMBL" id="JAGFOA010000002">
    <property type="protein sequence ID" value="MBO3663321.1"/>
    <property type="molecule type" value="Genomic_DNA"/>
</dbReference>
<dbReference type="PANTHER" id="PTHR46566:SF2">
    <property type="entry name" value="ATP-DEPENDENT 6-PHOSPHOFRUCTOKINASE ISOZYME 2"/>
    <property type="match status" value="1"/>
</dbReference>
<reference evidence="9" key="1">
    <citation type="submission" date="2021-03" db="EMBL/GenBank/DDBJ databases">
        <title>Microbacterium sp. nov., a novel actinobacterium isolated from cow dung.</title>
        <authorList>
            <person name="Zhang L."/>
        </authorList>
    </citation>
    <scope>NUCLEOTIDE SEQUENCE</scope>
    <source>
        <strain evidence="9">NEAU-LLB</strain>
    </source>
</reference>
<evidence type="ECO:0000256" key="7">
    <source>
        <dbReference type="SAM" id="MobiDB-lite"/>
    </source>
</evidence>
<evidence type="ECO:0000259" key="8">
    <source>
        <dbReference type="Pfam" id="PF00294"/>
    </source>
</evidence>
<proteinExistence type="inferred from homology"/>
<sequence length="341" mass="35788">MPDIAVFAPSPSLTVTIEDRGMEGDDSAPEIHIHAGGQGVWQARMLRRLGVSVTLCCVLTGELGRVVRRLLEDEGFRVAAVEREGHGAGYVHDRRDGERTAIAESPGEPLGRHELDELYGVMLRAGIDAGLAILSGPDGDGVLPSDTYRRLAADLRTNDVRVVVDLAGARLLAALEGGADVVKVSDEELRADGLLTDAGDLGAVRAAVEELRRRGARDVIVTRAGQPFLVCNGPRAFEITPPPLEVADHRGAGDSLTAGTCAGLAAGQSLREAVVTGAAAGALNVTRHGLGTGDMSTIERLRESVVVRELPAAEHDPDESHGRVSPDGLAALAEQEPEDGR</sequence>
<dbReference type="InterPro" id="IPR011611">
    <property type="entry name" value="PfkB_dom"/>
</dbReference>
<comment type="caution">
    <text evidence="9">The sequence shown here is derived from an EMBL/GenBank/DDBJ whole genome shotgun (WGS) entry which is preliminary data.</text>
</comment>
<dbReference type="RefSeq" id="WP_208502183.1">
    <property type="nucleotide sequence ID" value="NZ_JAGFOA010000002.1"/>
</dbReference>
<evidence type="ECO:0000256" key="4">
    <source>
        <dbReference type="ARBA" id="ARBA00022777"/>
    </source>
</evidence>
<keyword evidence="3" id="KW-0547">Nucleotide-binding</keyword>
<keyword evidence="4" id="KW-0418">Kinase</keyword>
<evidence type="ECO:0000313" key="9">
    <source>
        <dbReference type="EMBL" id="MBO3663321.1"/>
    </source>
</evidence>
<dbReference type="Proteomes" id="UP000680132">
    <property type="component" value="Unassembled WGS sequence"/>
</dbReference>
<evidence type="ECO:0000256" key="5">
    <source>
        <dbReference type="ARBA" id="ARBA00022840"/>
    </source>
</evidence>
<dbReference type="SUPFAM" id="SSF53613">
    <property type="entry name" value="Ribokinase-like"/>
    <property type="match status" value="1"/>
</dbReference>
<dbReference type="InterPro" id="IPR029056">
    <property type="entry name" value="Ribokinase-like"/>
</dbReference>
<dbReference type="Gene3D" id="3.40.1190.20">
    <property type="match status" value="1"/>
</dbReference>
<name>A0A939QPV2_9MICO</name>
<evidence type="ECO:0000256" key="3">
    <source>
        <dbReference type="ARBA" id="ARBA00022741"/>
    </source>
</evidence>
<keyword evidence="5" id="KW-0067">ATP-binding</keyword>
<evidence type="ECO:0000256" key="1">
    <source>
        <dbReference type="ARBA" id="ARBA00010688"/>
    </source>
</evidence>
<feature type="domain" description="Carbohydrate kinase PfkB" evidence="8">
    <location>
        <begin position="27"/>
        <end position="292"/>
    </location>
</feature>
<dbReference type="AlphaFoldDB" id="A0A939QPV2"/>
<evidence type="ECO:0000313" key="10">
    <source>
        <dbReference type="Proteomes" id="UP000680132"/>
    </source>
</evidence>
<dbReference type="PANTHER" id="PTHR46566">
    <property type="entry name" value="1-PHOSPHOFRUCTOKINASE-RELATED"/>
    <property type="match status" value="1"/>
</dbReference>
<dbReference type="PIRSF" id="PIRSF000535">
    <property type="entry name" value="1PFK/6PFK/LacC"/>
    <property type="match status" value="1"/>
</dbReference>
<dbReference type="Pfam" id="PF00294">
    <property type="entry name" value="PfkB"/>
    <property type="match status" value="1"/>
</dbReference>
<dbReference type="GO" id="GO:0005524">
    <property type="term" value="F:ATP binding"/>
    <property type="evidence" value="ECO:0007669"/>
    <property type="project" value="UniProtKB-KW"/>
</dbReference>
<dbReference type="InterPro" id="IPR017583">
    <property type="entry name" value="Tagatose/fructose_Pkinase"/>
</dbReference>